<dbReference type="Gene3D" id="1.10.45.10">
    <property type="entry name" value="Vanillyl-alcohol Oxidase, Chain A, domain 4"/>
    <property type="match status" value="1"/>
</dbReference>
<dbReference type="Gene3D" id="3.30.70.2740">
    <property type="match status" value="1"/>
</dbReference>
<evidence type="ECO:0000256" key="5">
    <source>
        <dbReference type="ARBA" id="ARBA00022630"/>
    </source>
</evidence>
<dbReference type="Gene3D" id="3.30.70.2190">
    <property type="match status" value="1"/>
</dbReference>
<dbReference type="FunFam" id="3.30.43.10:FF:000002">
    <property type="entry name" value="D-2-hydroxyglutarate dehydrogenase, mitochondrial"/>
    <property type="match status" value="1"/>
</dbReference>
<dbReference type="Pfam" id="PF02913">
    <property type="entry name" value="FAD-oxidase_C"/>
    <property type="match status" value="1"/>
</dbReference>
<evidence type="ECO:0000256" key="8">
    <source>
        <dbReference type="ARBA" id="ARBA00023140"/>
    </source>
</evidence>
<evidence type="ECO:0000256" key="3">
    <source>
        <dbReference type="ARBA" id="ARBA00008000"/>
    </source>
</evidence>
<sequence length="505" mass="55976">MKKSLRSIARLHCKNNIVLQIRNASQVLPQFSSLKYKIERKNFGVVDSSDVGFFKSILDEQRVLTDENDILPYNIDWLKSCRGQSKLVLKPKTTKEVSKILKHCNERRLAVCPQGGNTGIAGGSVPVFDEIILNLALMNKVINLDDVSGSLVCEAGCVLENLDNYVRDRGLIMPLDLGAKGICQIGGNVSTNAGGLRLLRYGNLHGSILGIEAVKADGTVIDCLKSLKKDNTGYHLKHLFIGSEGTLGLVTKVAIHCPVQPNAINLGFFGIKNFGNILTLYQRAKSNLGEILSVFEMADFDSINSTIRNLNLRNPIADYPFYVLMETHGSNEAHDHEKLMKFLSNELETGLILDGTVTSEPAKIQSIFKIREGIASAGFQEGYVLIYDVTMPLKNYYDLVPMLKKRIGDKALQVYGFGHIGDGNLHITIVVPEYNKEVISLIEPYVFEEVSKVNGSISAEHGIGIRKPQYIHYSKDQSALQLMRDLKKLMDPNGILNPYKVLPDL</sequence>
<keyword evidence="6" id="KW-0274">FAD</keyword>
<organism evidence="14 15">
    <name type="scientific">Arctia plantaginis</name>
    <name type="common">Wood tiger moth</name>
    <name type="synonym">Phalaena plantaginis</name>
    <dbReference type="NCBI Taxonomy" id="874455"/>
    <lineage>
        <taxon>Eukaryota</taxon>
        <taxon>Metazoa</taxon>
        <taxon>Ecdysozoa</taxon>
        <taxon>Arthropoda</taxon>
        <taxon>Hexapoda</taxon>
        <taxon>Insecta</taxon>
        <taxon>Pterygota</taxon>
        <taxon>Neoptera</taxon>
        <taxon>Endopterygota</taxon>
        <taxon>Lepidoptera</taxon>
        <taxon>Glossata</taxon>
        <taxon>Ditrysia</taxon>
        <taxon>Noctuoidea</taxon>
        <taxon>Erebidae</taxon>
        <taxon>Arctiinae</taxon>
        <taxon>Arctia</taxon>
    </lineage>
</organism>
<dbReference type="InterPro" id="IPR016166">
    <property type="entry name" value="FAD-bd_PCMH"/>
</dbReference>
<protein>
    <recommendedName>
        <fullName evidence="10">D-2-hydroxyglutarate dehydrogenase, mitochondrial</fullName>
        <ecNumber evidence="9">1.1.99.39</ecNumber>
    </recommendedName>
</protein>
<dbReference type="InterPro" id="IPR036318">
    <property type="entry name" value="FAD-bd_PCMH-like_sf"/>
</dbReference>
<dbReference type="FunFam" id="1.10.45.10:FF:000001">
    <property type="entry name" value="D-lactate dehydrogenase mitochondrial"/>
    <property type="match status" value="1"/>
</dbReference>
<dbReference type="InterPro" id="IPR051264">
    <property type="entry name" value="FAD-oxidored/transferase_4"/>
</dbReference>
<evidence type="ECO:0000256" key="4">
    <source>
        <dbReference type="ARBA" id="ARBA00011738"/>
    </source>
</evidence>
<evidence type="ECO:0000313" key="15">
    <source>
        <dbReference type="Proteomes" id="UP000494256"/>
    </source>
</evidence>
<comment type="cofactor">
    <cofactor evidence="1">
        <name>FAD</name>
        <dbReference type="ChEBI" id="CHEBI:57692"/>
    </cofactor>
</comment>
<evidence type="ECO:0000313" key="14">
    <source>
        <dbReference type="EMBL" id="CAB3243789.1"/>
    </source>
</evidence>
<dbReference type="Gene3D" id="3.30.43.10">
    <property type="entry name" value="Uridine Diphospho-n-acetylenolpyruvylglucosamine Reductase, domain 2"/>
    <property type="match status" value="1"/>
</dbReference>
<evidence type="ECO:0000256" key="10">
    <source>
        <dbReference type="ARBA" id="ARBA00039639"/>
    </source>
</evidence>
<dbReference type="PROSITE" id="PS51387">
    <property type="entry name" value="FAD_PCMH"/>
    <property type="match status" value="1"/>
</dbReference>
<dbReference type="AlphaFoldDB" id="A0A8S1AB32"/>
<comment type="function">
    <text evidence="11">Catalyzes the oxidation of D-2-hydroxyglutarate (D-2-HG) to alpha-ketoglutarate. Also catalyzes the oxidation of other D-2-hydroxyacids, such as D-malate (D-MAL) and D-lactate (D-LAC). Exhibits high activities towards D-2-HG and D-MAL but a very weak activity towards D-LAC.</text>
</comment>
<dbReference type="SUPFAM" id="SSF56176">
    <property type="entry name" value="FAD-binding/transporter-associated domain-like"/>
    <property type="match status" value="1"/>
</dbReference>
<evidence type="ECO:0000256" key="12">
    <source>
        <dbReference type="ARBA" id="ARBA00049267"/>
    </source>
</evidence>
<gene>
    <name evidence="14" type="ORF">APLA_LOCUS10529</name>
</gene>
<keyword evidence="8" id="KW-0576">Peroxisome</keyword>
<accession>A0A8S1AB32</accession>
<dbReference type="GO" id="GO:0071949">
    <property type="term" value="F:FAD binding"/>
    <property type="evidence" value="ECO:0007669"/>
    <property type="project" value="InterPro"/>
</dbReference>
<dbReference type="InterPro" id="IPR004113">
    <property type="entry name" value="FAD-bd_oxidored_4_C"/>
</dbReference>
<dbReference type="InterPro" id="IPR016169">
    <property type="entry name" value="FAD-bd_PCMH_sub2"/>
</dbReference>
<evidence type="ECO:0000259" key="13">
    <source>
        <dbReference type="PROSITE" id="PS51387"/>
    </source>
</evidence>
<keyword evidence="7" id="KW-0560">Oxidoreductase</keyword>
<evidence type="ECO:0000256" key="2">
    <source>
        <dbReference type="ARBA" id="ARBA00004275"/>
    </source>
</evidence>
<dbReference type="GO" id="GO:0005739">
    <property type="term" value="C:mitochondrion"/>
    <property type="evidence" value="ECO:0007669"/>
    <property type="project" value="TreeGrafter"/>
</dbReference>
<dbReference type="SUPFAM" id="SSF55103">
    <property type="entry name" value="FAD-linked oxidases, C-terminal domain"/>
    <property type="match status" value="1"/>
</dbReference>
<keyword evidence="5" id="KW-0285">Flavoprotein</keyword>
<comment type="subunit">
    <text evidence="4">Homodimer.</text>
</comment>
<dbReference type="GO" id="GO:0005777">
    <property type="term" value="C:peroxisome"/>
    <property type="evidence" value="ECO:0007669"/>
    <property type="project" value="UniProtKB-SubCell"/>
</dbReference>
<feature type="domain" description="FAD-binding PCMH-type" evidence="13">
    <location>
        <begin position="81"/>
        <end position="260"/>
    </location>
</feature>
<evidence type="ECO:0000256" key="11">
    <source>
        <dbReference type="ARBA" id="ARBA00045410"/>
    </source>
</evidence>
<comment type="caution">
    <text evidence="14">The sequence shown here is derived from an EMBL/GenBank/DDBJ whole genome shotgun (WGS) entry which is preliminary data.</text>
</comment>
<dbReference type="EMBL" id="CADEBD010000314">
    <property type="protein sequence ID" value="CAB3243789.1"/>
    <property type="molecule type" value="Genomic_DNA"/>
</dbReference>
<dbReference type="PANTHER" id="PTHR43716">
    <property type="entry name" value="D-2-HYDROXYGLUTARATE DEHYDROGENASE, MITOCHONDRIAL"/>
    <property type="match status" value="1"/>
</dbReference>
<name>A0A8S1AB32_ARCPL</name>
<dbReference type="GO" id="GO:0051990">
    <property type="term" value="F:(R)-2-hydroxyglutarate dehydrogenase activity"/>
    <property type="evidence" value="ECO:0007669"/>
    <property type="project" value="UniProtKB-EC"/>
</dbReference>
<comment type="subcellular location">
    <subcellularLocation>
        <location evidence="2">Peroxisome</location>
    </subcellularLocation>
</comment>
<dbReference type="PANTHER" id="PTHR43716:SF1">
    <property type="entry name" value="D-2-HYDROXYGLUTARATE DEHYDROGENASE, MITOCHONDRIAL"/>
    <property type="match status" value="1"/>
</dbReference>
<evidence type="ECO:0000256" key="6">
    <source>
        <dbReference type="ARBA" id="ARBA00022827"/>
    </source>
</evidence>
<reference evidence="14 15" key="1">
    <citation type="submission" date="2020-04" db="EMBL/GenBank/DDBJ databases">
        <authorList>
            <person name="Wallbank WR R."/>
            <person name="Pardo Diaz C."/>
            <person name="Kozak K."/>
            <person name="Martin S."/>
            <person name="Jiggins C."/>
            <person name="Moest M."/>
            <person name="Warren A I."/>
            <person name="Byers J.R.P. K."/>
            <person name="Montejo-Kovacevich G."/>
            <person name="Yen C E."/>
        </authorList>
    </citation>
    <scope>NUCLEOTIDE SEQUENCE [LARGE SCALE GENOMIC DNA]</scope>
</reference>
<evidence type="ECO:0000256" key="9">
    <source>
        <dbReference type="ARBA" id="ARBA00039003"/>
    </source>
</evidence>
<dbReference type="EC" id="1.1.99.39" evidence="9"/>
<dbReference type="Proteomes" id="UP000494256">
    <property type="component" value="Unassembled WGS sequence"/>
</dbReference>
<dbReference type="InterPro" id="IPR006094">
    <property type="entry name" value="Oxid_FAD_bind_N"/>
</dbReference>
<dbReference type="FunFam" id="3.30.465.10:FF:000001">
    <property type="entry name" value="D-2-hydroxyglutarate dehydrogenase, mitochondrial"/>
    <property type="match status" value="1"/>
</dbReference>
<comment type="similarity">
    <text evidence="3">Belongs to the FAD-binding oxidoreductase/transferase type 4 family.</text>
</comment>
<dbReference type="InterPro" id="IPR016167">
    <property type="entry name" value="FAD-bd_PCMH_sub1"/>
</dbReference>
<dbReference type="InterPro" id="IPR016171">
    <property type="entry name" value="Vanillyl_alc_oxidase_C-sub2"/>
</dbReference>
<dbReference type="OrthoDB" id="10341378at2759"/>
<dbReference type="Gene3D" id="3.30.465.10">
    <property type="match status" value="1"/>
</dbReference>
<dbReference type="Pfam" id="PF01565">
    <property type="entry name" value="FAD_binding_4"/>
    <property type="match status" value="1"/>
</dbReference>
<comment type="catalytic activity">
    <reaction evidence="12">
        <text>(R)-malate + A = oxaloacetate + AH2</text>
        <dbReference type="Rhea" id="RHEA:67460"/>
        <dbReference type="ChEBI" id="CHEBI:13193"/>
        <dbReference type="ChEBI" id="CHEBI:15588"/>
        <dbReference type="ChEBI" id="CHEBI:16452"/>
        <dbReference type="ChEBI" id="CHEBI:17499"/>
    </reaction>
    <physiologicalReaction direction="left-to-right" evidence="12">
        <dbReference type="Rhea" id="RHEA:67461"/>
    </physiologicalReaction>
</comment>
<evidence type="ECO:0000256" key="1">
    <source>
        <dbReference type="ARBA" id="ARBA00001974"/>
    </source>
</evidence>
<proteinExistence type="inferred from homology"/>
<evidence type="ECO:0000256" key="7">
    <source>
        <dbReference type="ARBA" id="ARBA00023002"/>
    </source>
</evidence>
<dbReference type="InterPro" id="IPR016164">
    <property type="entry name" value="FAD-linked_Oxase-like_C"/>
</dbReference>
<dbReference type="FunFam" id="3.30.70.2190:FF:000001">
    <property type="entry name" value="D-2-hydroxyglutarate dehydrogenase mitochondrial"/>
    <property type="match status" value="1"/>
</dbReference>